<dbReference type="STRING" id="547559.Nmag_3070"/>
<dbReference type="PaxDb" id="547559-Nmag_3070"/>
<dbReference type="HOGENOM" id="CLU_046089_0_0_2"/>
<feature type="transmembrane region" description="Helical" evidence="2">
    <location>
        <begin position="351"/>
        <end position="371"/>
    </location>
</feature>
<dbReference type="eggNOG" id="arCOG04521">
    <property type="taxonomic scope" value="Archaea"/>
</dbReference>
<name>D3SR66_NATMM</name>
<dbReference type="EMBL" id="AOHS01000023">
    <property type="protein sequence ID" value="ELY31917.1"/>
    <property type="molecule type" value="Genomic_DNA"/>
</dbReference>
<reference evidence="3 5" key="2">
    <citation type="journal article" date="2012" name="BMC Genomics">
        <title>A comparative genomics perspective on the genetic content of the alkaliphilic haloarchaeon Natrialba magadii ATCC 43099T.</title>
        <authorList>
            <person name="Siddaramappa S."/>
            <person name="Challacombe J.F."/>
            <person name="Decastro R.E."/>
            <person name="Pfeiffer F."/>
            <person name="Sastre D.E."/>
            <person name="Gimenez M.I."/>
            <person name="Paggi R.A."/>
            <person name="Detter J.C."/>
            <person name="Davenport K.W."/>
            <person name="Goodwin L.A."/>
            <person name="Kyrpides N."/>
            <person name="Tapia R."/>
            <person name="Pitluck S."/>
            <person name="Lucas S."/>
            <person name="Woyke T."/>
            <person name="Maupin-Furlow J.A."/>
        </authorList>
    </citation>
    <scope>NUCLEOTIDE SEQUENCE [LARGE SCALE GENOMIC DNA]</scope>
    <source>
        <strain evidence="3">ATCC 43099</strain>
        <strain evidence="5">ATCC 43099 / DSM 3394 / CCM 3739 / CIP 104546 / IAM 13178 / JCM 8861 / NBRC 102185 / NCIMB 2190 / MS3</strain>
    </source>
</reference>
<feature type="region of interest" description="Disordered" evidence="1">
    <location>
        <begin position="1"/>
        <end position="35"/>
    </location>
</feature>
<reference evidence="3" key="4">
    <citation type="submission" date="2016-09" db="EMBL/GenBank/DDBJ databases">
        <authorList>
            <person name="Pfeiffer F."/>
        </authorList>
    </citation>
    <scope>NUCLEOTIDE SEQUENCE</scope>
    <source>
        <strain evidence="3">ATCC 43099</strain>
    </source>
</reference>
<proteinExistence type="predicted"/>
<dbReference type="Proteomes" id="UP000011543">
    <property type="component" value="Unassembled WGS sequence"/>
</dbReference>
<feature type="transmembrane region" description="Helical" evidence="2">
    <location>
        <begin position="460"/>
        <end position="482"/>
    </location>
</feature>
<dbReference type="EMBL" id="CP001932">
    <property type="protein sequence ID" value="ADD06622.1"/>
    <property type="molecule type" value="Genomic_DNA"/>
</dbReference>
<evidence type="ECO:0000313" key="6">
    <source>
        <dbReference type="Proteomes" id="UP000011543"/>
    </source>
</evidence>
<feature type="transmembrane region" description="Helical" evidence="2">
    <location>
        <begin position="212"/>
        <end position="230"/>
    </location>
</feature>
<feature type="transmembrane region" description="Helical" evidence="2">
    <location>
        <begin position="488"/>
        <end position="506"/>
    </location>
</feature>
<feature type="transmembrane region" description="Helical" evidence="2">
    <location>
        <begin position="122"/>
        <end position="140"/>
    </location>
</feature>
<feature type="transmembrane region" description="Helical" evidence="2">
    <location>
        <begin position="325"/>
        <end position="345"/>
    </location>
</feature>
<accession>D3SR66</accession>
<keyword evidence="2" id="KW-1133">Transmembrane helix</keyword>
<reference evidence="4 6" key="3">
    <citation type="journal article" date="2014" name="PLoS Genet.">
        <title>Phylogenetically driven sequencing of extremely halophilic archaea reveals strategies for static and dynamic osmo-response.</title>
        <authorList>
            <person name="Becker E.A."/>
            <person name="Seitzer P.M."/>
            <person name="Tritt A."/>
            <person name="Larsen D."/>
            <person name="Krusor M."/>
            <person name="Yao A.I."/>
            <person name="Wu D."/>
            <person name="Madern D."/>
            <person name="Eisen J.A."/>
            <person name="Darling A.E."/>
            <person name="Facciotti M.T."/>
        </authorList>
    </citation>
    <scope>NUCLEOTIDE SEQUENCE [LARGE SCALE GENOMIC DNA]</scope>
    <source>
        <strain evidence="6">ATCC 43099 / DSM 3394 / CCM 3739 / CIP 104546 / IAM 13178 / JCM 8861 / NBRC 102185 / NCIMB 2190 / MS3</strain>
        <strain evidence="4">MS-3</strain>
    </source>
</reference>
<keyword evidence="2" id="KW-0472">Membrane</keyword>
<dbReference type="GeneID" id="8825930"/>
<evidence type="ECO:0000313" key="4">
    <source>
        <dbReference type="EMBL" id="ELY31917.1"/>
    </source>
</evidence>
<dbReference type="Proteomes" id="UP000001879">
    <property type="component" value="Chromosome"/>
</dbReference>
<sequence>MSGAGTDTPSPAQGQRGSSGYQQDSTGPQRGGSSLVGDGTNRLLFAALLREEWRLHTQLFGGGRFLSFPLLIAVLAAGATVALVETGTAASTVVLGLHVLALGFGLYSGTAGFAGSSMLENVFGGLSLVLGTAATLPLSRRRLLGIFLVKDALFYAVVFVLPMATAAIPLAGLSATTPIDVAALWLSLSLVFAAGMTVTVALIALRTRGVPTWSLLALVAVAALASGVLGSGSATLTAAQTLVVPQSASLSAGAGLAGATALVATASLAVYDPTYGKPTRTTADQFARLRSLGDTVPGATGANDPLVVKTLLDLSRSAGGVWKPFVSAGILLALVAALVGVVHEITGIEPAPGIFFGGVLGLSAFTTYNWLTQFDALESYLAYPVTIADVFRAKRTAFVLVGAPAVAVPYLAAVRWFEAALIDALVGALLLAGFGLYYYGLTVYIAGFDPNEFLFDSVRFGQFTVGVAVALVPALVAGFVVVPPTPEIALALAGVGIGFGAIGAVLSSRAGPKWDEQYRHGDTR</sequence>
<gene>
    <name evidence="3" type="ordered locus">Nmag_3070</name>
    <name evidence="4" type="ORF">C500_05048</name>
</gene>
<evidence type="ECO:0000313" key="5">
    <source>
        <dbReference type="Proteomes" id="UP000001879"/>
    </source>
</evidence>
<organism evidence="3 5">
    <name type="scientific">Natrialba magadii (strain ATCC 43099 / DSM 3394 / CCM 3739 / CIP 104546 / IAM 13178 / JCM 8861 / NBRC 102185 / NCIMB 2190 / MS3)</name>
    <name type="common">Natronobacterium magadii</name>
    <dbReference type="NCBI Taxonomy" id="547559"/>
    <lineage>
        <taxon>Archaea</taxon>
        <taxon>Methanobacteriati</taxon>
        <taxon>Methanobacteriota</taxon>
        <taxon>Stenosarchaea group</taxon>
        <taxon>Halobacteria</taxon>
        <taxon>Halobacteriales</taxon>
        <taxon>Natrialbaceae</taxon>
        <taxon>Natrialba</taxon>
    </lineage>
</organism>
<evidence type="ECO:0000313" key="3">
    <source>
        <dbReference type="EMBL" id="ADD06622.1"/>
    </source>
</evidence>
<dbReference type="RefSeq" id="WP_004214662.1">
    <property type="nucleotide sequence ID" value="NC_013922.1"/>
</dbReference>
<dbReference type="KEGG" id="nmg:Nmag_3070"/>
<keyword evidence="2" id="KW-0812">Transmembrane</keyword>
<feature type="compositionally biased region" description="Polar residues" evidence="1">
    <location>
        <begin position="1"/>
        <end position="32"/>
    </location>
</feature>
<feature type="transmembrane region" description="Helical" evidence="2">
    <location>
        <begin position="183"/>
        <end position="205"/>
    </location>
</feature>
<feature type="transmembrane region" description="Helical" evidence="2">
    <location>
        <begin position="396"/>
        <end position="413"/>
    </location>
</feature>
<dbReference type="OrthoDB" id="107643at2157"/>
<feature type="transmembrane region" description="Helical" evidence="2">
    <location>
        <begin position="250"/>
        <end position="271"/>
    </location>
</feature>
<keyword evidence="5" id="KW-1185">Reference proteome</keyword>
<evidence type="ECO:0000256" key="2">
    <source>
        <dbReference type="SAM" id="Phobius"/>
    </source>
</evidence>
<protein>
    <submittedName>
        <fullName evidence="3">Uncharacterized protein</fullName>
    </submittedName>
</protein>
<dbReference type="AlphaFoldDB" id="D3SR66"/>
<feature type="transmembrane region" description="Helical" evidence="2">
    <location>
        <begin position="65"/>
        <end position="84"/>
    </location>
</feature>
<feature type="transmembrane region" description="Helical" evidence="2">
    <location>
        <begin position="91"/>
        <end position="110"/>
    </location>
</feature>
<evidence type="ECO:0000256" key="1">
    <source>
        <dbReference type="SAM" id="MobiDB-lite"/>
    </source>
</evidence>
<feature type="transmembrane region" description="Helical" evidence="2">
    <location>
        <begin position="419"/>
        <end position="439"/>
    </location>
</feature>
<dbReference type="PATRIC" id="fig|547559.17.peg.966"/>
<reference evidence="5" key="1">
    <citation type="submission" date="2010-02" db="EMBL/GenBank/DDBJ databases">
        <title>Complete sequence of chromosome of Natrialba magadii ATCC 43099.</title>
        <authorList>
            <consortium name="US DOE Joint Genome Institute"/>
            <person name="Lucas S."/>
            <person name="Copeland A."/>
            <person name="Lapidus A."/>
            <person name="Cheng J.-F."/>
            <person name="Bruce D."/>
            <person name="Goodwin L."/>
            <person name="Pitluck S."/>
            <person name="Davenport K."/>
            <person name="Saunders E."/>
            <person name="Detter J.C."/>
            <person name="Han C."/>
            <person name="Tapia R."/>
            <person name="Land M."/>
            <person name="Hauser L."/>
            <person name="Kyrpides N."/>
            <person name="Mikhailova N."/>
            <person name="De Castro R.E."/>
            <person name="Maupin-Furlow J.A."/>
            <person name="Woyke T."/>
        </authorList>
    </citation>
    <scope>NUCLEOTIDE SEQUENCE [LARGE SCALE GENOMIC DNA]</scope>
    <source>
        <strain evidence="5">ATCC 43099 / DSM 3394 / CCM 3739 / CIP 104546 / IAM 13178 / JCM 8861 / NBRC 102185 / NCIMB 2190 / MS3</strain>
    </source>
</reference>
<feature type="transmembrane region" description="Helical" evidence="2">
    <location>
        <begin position="152"/>
        <end position="171"/>
    </location>
</feature>